<reference evidence="1" key="1">
    <citation type="submission" date="2020-09" db="EMBL/GenBank/DDBJ databases">
        <title>Genome-Enabled Discovery of Anthraquinone Biosynthesis in Senna tora.</title>
        <authorList>
            <person name="Kang S.-H."/>
            <person name="Pandey R.P."/>
            <person name="Lee C.-M."/>
            <person name="Sim J.-S."/>
            <person name="Jeong J.-T."/>
            <person name="Choi B.-S."/>
            <person name="Jung M."/>
            <person name="Ginzburg D."/>
            <person name="Zhao K."/>
            <person name="Won S.Y."/>
            <person name="Oh T.-J."/>
            <person name="Yu Y."/>
            <person name="Kim N.-H."/>
            <person name="Lee O.R."/>
            <person name="Lee T.-H."/>
            <person name="Bashyal P."/>
            <person name="Kim T.-S."/>
            <person name="Lee W.-H."/>
            <person name="Kawkins C."/>
            <person name="Kim C.-K."/>
            <person name="Kim J.S."/>
            <person name="Ahn B.O."/>
            <person name="Rhee S.Y."/>
            <person name="Sohng J.K."/>
        </authorList>
    </citation>
    <scope>NUCLEOTIDE SEQUENCE</scope>
    <source>
        <tissue evidence="1">Leaf</tissue>
    </source>
</reference>
<name>A0A834WLT2_9FABA</name>
<dbReference type="AlphaFoldDB" id="A0A834WLT2"/>
<dbReference type="PANTHER" id="PTHR33103">
    <property type="entry name" value="OS01G0153900 PROTEIN"/>
    <property type="match status" value="1"/>
</dbReference>
<accession>A0A834WLT2</accession>
<gene>
    <name evidence="1" type="ORF">G2W53_016752</name>
</gene>
<protein>
    <submittedName>
        <fullName evidence="1">DUF674 family protein</fullName>
    </submittedName>
</protein>
<proteinExistence type="predicted"/>
<dbReference type="Proteomes" id="UP000634136">
    <property type="component" value="Unassembled WGS sequence"/>
</dbReference>
<dbReference type="Pfam" id="PF05056">
    <property type="entry name" value="DUF674"/>
    <property type="match status" value="1"/>
</dbReference>
<evidence type="ECO:0000313" key="2">
    <source>
        <dbReference type="Proteomes" id="UP000634136"/>
    </source>
</evidence>
<evidence type="ECO:0000313" key="1">
    <source>
        <dbReference type="EMBL" id="KAF7825588.1"/>
    </source>
</evidence>
<keyword evidence="2" id="KW-1185">Reference proteome</keyword>
<dbReference type="PANTHER" id="PTHR33103:SF27">
    <property type="entry name" value="OS04G0594700 PROTEIN"/>
    <property type="match status" value="1"/>
</dbReference>
<comment type="caution">
    <text evidence="1">The sequence shown here is derived from an EMBL/GenBank/DDBJ whole genome shotgun (WGS) entry which is preliminary data.</text>
</comment>
<organism evidence="1 2">
    <name type="scientific">Senna tora</name>
    <dbReference type="NCBI Taxonomy" id="362788"/>
    <lineage>
        <taxon>Eukaryota</taxon>
        <taxon>Viridiplantae</taxon>
        <taxon>Streptophyta</taxon>
        <taxon>Embryophyta</taxon>
        <taxon>Tracheophyta</taxon>
        <taxon>Spermatophyta</taxon>
        <taxon>Magnoliopsida</taxon>
        <taxon>eudicotyledons</taxon>
        <taxon>Gunneridae</taxon>
        <taxon>Pentapetalae</taxon>
        <taxon>rosids</taxon>
        <taxon>fabids</taxon>
        <taxon>Fabales</taxon>
        <taxon>Fabaceae</taxon>
        <taxon>Caesalpinioideae</taxon>
        <taxon>Cassia clade</taxon>
        <taxon>Senna</taxon>
    </lineage>
</organism>
<dbReference type="InterPro" id="IPR007750">
    <property type="entry name" value="DUF674"/>
</dbReference>
<dbReference type="OrthoDB" id="1277335at2759"/>
<sequence>MYSSGTPKHIPLRLMVDKERNRVLFAEAGKEFVDVLFSFMTLPLGTITRLVSEDSNLKAVRFGCISSLYESVGNLDHKYFCTNTCKDMLLHPRNPMEVHCQNLELNIDDTEPTKYFICPNFECRKKESVLLSTFRNQKCNCGSYLSSEITLSGEVTVTCEGFVQETTTFVILDDLSVISGDRKSITISETVYSPVTLLDPKSPVNGESSNGGGFVKGASMFMAMTLLKASLMSSSALTIGLSQLPKSIKEEK</sequence>
<dbReference type="EMBL" id="JAAIUW010000006">
    <property type="protein sequence ID" value="KAF7825588.1"/>
    <property type="molecule type" value="Genomic_DNA"/>
</dbReference>